<dbReference type="VEuPathDB" id="FungiDB:BD410DRAFT_842909"/>
<dbReference type="AlphaFoldDB" id="A0A4Y7PUM0"/>
<accession>A0A4Y7PUM0</accession>
<evidence type="ECO:0000313" key="1">
    <source>
        <dbReference type="EMBL" id="TDL18289.1"/>
    </source>
</evidence>
<evidence type="ECO:0000313" key="2">
    <source>
        <dbReference type="Proteomes" id="UP000294933"/>
    </source>
</evidence>
<name>A0A4Y7PUM0_9AGAM</name>
<dbReference type="Proteomes" id="UP000294933">
    <property type="component" value="Unassembled WGS sequence"/>
</dbReference>
<gene>
    <name evidence="1" type="ORF">BD410DRAFT_842909</name>
</gene>
<reference evidence="1 2" key="1">
    <citation type="submission" date="2018-06" db="EMBL/GenBank/DDBJ databases">
        <title>A transcriptomic atlas of mushroom development highlights an independent origin of complex multicellularity.</title>
        <authorList>
            <consortium name="DOE Joint Genome Institute"/>
            <person name="Krizsan K."/>
            <person name="Almasi E."/>
            <person name="Merenyi Z."/>
            <person name="Sahu N."/>
            <person name="Viragh M."/>
            <person name="Koszo T."/>
            <person name="Mondo S."/>
            <person name="Kiss B."/>
            <person name="Balint B."/>
            <person name="Kues U."/>
            <person name="Barry K."/>
            <person name="Hegedus J.C."/>
            <person name="Henrissat B."/>
            <person name="Johnson J."/>
            <person name="Lipzen A."/>
            <person name="Ohm R."/>
            <person name="Nagy I."/>
            <person name="Pangilinan J."/>
            <person name="Yan J."/>
            <person name="Xiong Y."/>
            <person name="Grigoriev I.V."/>
            <person name="Hibbett D.S."/>
            <person name="Nagy L.G."/>
        </authorList>
    </citation>
    <scope>NUCLEOTIDE SEQUENCE [LARGE SCALE GENOMIC DNA]</scope>
    <source>
        <strain evidence="1 2">SZMC22713</strain>
    </source>
</reference>
<sequence length="276" mass="29816">MEQNYPSNIQSILDKHPALAVVPMPVLGDILNLNARVDAGQPLDRQNVKMAEQTAKLLENLGGKYCRPCVRLPPLTLITPLSARHDGLTEEVIETARNRAIVIRNTHAGVEFNNLGPPAILLLQQIQQQITAMDAKLTATNATVAAMDATLTATNATVAATNAAVATTNAAVANFRIISRNARILAPTLYTPPQKSIPGDGRDLAQAVLPAGMQLPPQDGVAAVGEVPAVFNGNPSSYTHWELIHMIIFYNELFHIVAGDDVATRRNKFREWLSVL</sequence>
<dbReference type="EMBL" id="ML170209">
    <property type="protein sequence ID" value="TDL18289.1"/>
    <property type="molecule type" value="Genomic_DNA"/>
</dbReference>
<protein>
    <submittedName>
        <fullName evidence="1">Uncharacterized protein</fullName>
    </submittedName>
</protein>
<organism evidence="1 2">
    <name type="scientific">Rickenella mellea</name>
    <dbReference type="NCBI Taxonomy" id="50990"/>
    <lineage>
        <taxon>Eukaryota</taxon>
        <taxon>Fungi</taxon>
        <taxon>Dikarya</taxon>
        <taxon>Basidiomycota</taxon>
        <taxon>Agaricomycotina</taxon>
        <taxon>Agaricomycetes</taxon>
        <taxon>Hymenochaetales</taxon>
        <taxon>Rickenellaceae</taxon>
        <taxon>Rickenella</taxon>
    </lineage>
</organism>
<keyword evidence="2" id="KW-1185">Reference proteome</keyword>
<dbReference type="OrthoDB" id="3047760at2759"/>
<proteinExistence type="predicted"/>